<dbReference type="OrthoDB" id="3831186at2"/>
<protein>
    <submittedName>
        <fullName evidence="3">Helix-turn-helix domain-containing protein</fullName>
    </submittedName>
</protein>
<dbReference type="Pfam" id="PF01381">
    <property type="entry name" value="HTH_3"/>
    <property type="match status" value="1"/>
</dbReference>
<dbReference type="AlphaFoldDB" id="A0A6I4ILL6"/>
<name>A0A6I4ILL6_9FLAO</name>
<dbReference type="EMBL" id="WQLW01000007">
    <property type="protein sequence ID" value="MVO09609.1"/>
    <property type="molecule type" value="Genomic_DNA"/>
</dbReference>
<dbReference type="Gene3D" id="1.10.260.40">
    <property type="entry name" value="lambda repressor-like DNA-binding domains"/>
    <property type="match status" value="1"/>
</dbReference>
<reference evidence="4" key="1">
    <citation type="submission" date="2019-05" db="EMBL/GenBank/DDBJ databases">
        <title>Flavobacterium profundi sp. nov., isolated from a deep-sea seamount.</title>
        <authorList>
            <person name="Zhang D.-C."/>
        </authorList>
    </citation>
    <scope>NUCLEOTIDE SEQUENCE [LARGE SCALE GENOMIC DNA]</scope>
    <source>
        <strain evidence="4">TP390</strain>
    </source>
</reference>
<dbReference type="InterPro" id="IPR001387">
    <property type="entry name" value="Cro/C1-type_HTH"/>
</dbReference>
<dbReference type="PANTHER" id="PTHR46558">
    <property type="entry name" value="TRACRIPTIONAL REGULATORY PROTEIN-RELATED-RELATED"/>
    <property type="match status" value="1"/>
</dbReference>
<comment type="caution">
    <text evidence="3">The sequence shown here is derived from an EMBL/GenBank/DDBJ whole genome shotgun (WGS) entry which is preliminary data.</text>
</comment>
<keyword evidence="4" id="KW-1185">Reference proteome</keyword>
<gene>
    <name evidence="3" type="ORF">GOQ30_10600</name>
</gene>
<dbReference type="Proteomes" id="UP000431264">
    <property type="component" value="Unassembled WGS sequence"/>
</dbReference>
<sequence length="203" mass="22854">MTYFGTNLKKIRQIKGLSQQAFAELIDLNRGVISSYEEGRAEPKIETLLRIANYFGISTDDIISKPLTVNQLANFTLIEDSIPPFENDSEVEIQELTEKGDVKNIELQKIFANFDFVFFVNEDVASKSNYLKGTVLFLKEAIQPDESHNGFLLFPKGKAVFSTVFIPAEKNYAIIGVLGSTFLTEQKSLVSRIELLEKKVFGN</sequence>
<dbReference type="InterPro" id="IPR010982">
    <property type="entry name" value="Lambda_DNA-bd_dom_sf"/>
</dbReference>
<dbReference type="RefSeq" id="WP_140997988.1">
    <property type="nucleotide sequence ID" value="NZ_VDCZ01000007.1"/>
</dbReference>
<dbReference type="SUPFAM" id="SSF47413">
    <property type="entry name" value="lambda repressor-like DNA-binding domains"/>
    <property type="match status" value="1"/>
</dbReference>
<proteinExistence type="predicted"/>
<accession>A0A6I4ILL6</accession>
<feature type="domain" description="HTH cro/C1-type" evidence="2">
    <location>
        <begin position="8"/>
        <end position="62"/>
    </location>
</feature>
<dbReference type="PROSITE" id="PS50943">
    <property type="entry name" value="HTH_CROC1"/>
    <property type="match status" value="1"/>
</dbReference>
<dbReference type="CDD" id="cd00093">
    <property type="entry name" value="HTH_XRE"/>
    <property type="match status" value="1"/>
</dbReference>
<dbReference type="GO" id="GO:0003677">
    <property type="term" value="F:DNA binding"/>
    <property type="evidence" value="ECO:0007669"/>
    <property type="project" value="UniProtKB-KW"/>
</dbReference>
<dbReference type="PANTHER" id="PTHR46558:SF11">
    <property type="entry name" value="HTH-TYPE TRANSCRIPTIONAL REGULATOR XRE"/>
    <property type="match status" value="1"/>
</dbReference>
<dbReference type="SMART" id="SM00530">
    <property type="entry name" value="HTH_XRE"/>
    <property type="match status" value="1"/>
</dbReference>
<evidence type="ECO:0000313" key="4">
    <source>
        <dbReference type="Proteomes" id="UP000431264"/>
    </source>
</evidence>
<evidence type="ECO:0000259" key="2">
    <source>
        <dbReference type="PROSITE" id="PS50943"/>
    </source>
</evidence>
<keyword evidence="1" id="KW-0238">DNA-binding</keyword>
<evidence type="ECO:0000256" key="1">
    <source>
        <dbReference type="ARBA" id="ARBA00023125"/>
    </source>
</evidence>
<evidence type="ECO:0000313" key="3">
    <source>
        <dbReference type="EMBL" id="MVO09609.1"/>
    </source>
</evidence>
<organism evidence="3 4">
    <name type="scientific">Flavobacterium profundi</name>
    <dbReference type="NCBI Taxonomy" id="1774945"/>
    <lineage>
        <taxon>Bacteria</taxon>
        <taxon>Pseudomonadati</taxon>
        <taxon>Bacteroidota</taxon>
        <taxon>Flavobacteriia</taxon>
        <taxon>Flavobacteriales</taxon>
        <taxon>Flavobacteriaceae</taxon>
        <taxon>Flavobacterium</taxon>
    </lineage>
</organism>